<dbReference type="GO" id="GO:0006282">
    <property type="term" value="P:regulation of DNA repair"/>
    <property type="evidence" value="ECO:0007669"/>
    <property type="project" value="UniProtKB-UniRule"/>
</dbReference>
<feature type="compositionally biased region" description="Basic residues" evidence="6">
    <location>
        <begin position="49"/>
        <end position="59"/>
    </location>
</feature>
<dbReference type="InterPro" id="IPR053924">
    <property type="entry name" value="RecX_HTH_2nd"/>
</dbReference>
<dbReference type="PANTHER" id="PTHR33602:SF1">
    <property type="entry name" value="REGULATORY PROTEIN RECX FAMILY PROTEIN"/>
    <property type="match status" value="1"/>
</dbReference>
<feature type="compositionally biased region" description="Basic and acidic residues" evidence="6">
    <location>
        <begin position="1"/>
        <end position="10"/>
    </location>
</feature>
<evidence type="ECO:0000256" key="5">
    <source>
        <dbReference type="HAMAP-Rule" id="MF_01114"/>
    </source>
</evidence>
<sequence length="228" mass="25258">MTDLERRRQIAQEALRQAEQLARRPKASRSDRPTGPSQSAAEPDERDSRGRRAAVRRRAPSSTAPGAERDLGSDAEPESAAREIVLRKLTAQARSRSELAKALAQKDVPDDAASAVLDRMEDVGLVDDAAFAETWVRNRQERRYLSKRALRQELMRKGVQRDDIDNALAQVEPDDEYEAATALAQKKARAMSGLDREVKYRRLAGALGRRGFGPGITSRVLAEVLDGD</sequence>
<evidence type="ECO:0000256" key="1">
    <source>
        <dbReference type="ARBA" id="ARBA00004496"/>
    </source>
</evidence>
<evidence type="ECO:0000256" key="6">
    <source>
        <dbReference type="SAM" id="MobiDB-lite"/>
    </source>
</evidence>
<organism evidence="10 11">
    <name type="scientific">Microlunatus soli</name>
    <dbReference type="NCBI Taxonomy" id="630515"/>
    <lineage>
        <taxon>Bacteria</taxon>
        <taxon>Bacillati</taxon>
        <taxon>Actinomycetota</taxon>
        <taxon>Actinomycetes</taxon>
        <taxon>Propionibacteriales</taxon>
        <taxon>Propionibacteriaceae</taxon>
        <taxon>Microlunatus</taxon>
    </lineage>
</organism>
<feature type="domain" description="RecX first three-helical" evidence="9">
    <location>
        <begin position="81"/>
        <end position="120"/>
    </location>
</feature>
<evidence type="ECO:0000259" key="8">
    <source>
        <dbReference type="Pfam" id="PF21981"/>
    </source>
</evidence>
<evidence type="ECO:0000256" key="4">
    <source>
        <dbReference type="ARBA" id="ARBA00022490"/>
    </source>
</evidence>
<dbReference type="InterPro" id="IPR003783">
    <property type="entry name" value="Regulatory_RecX"/>
</dbReference>
<keyword evidence="4 5" id="KW-0963">Cytoplasm</keyword>
<dbReference type="GO" id="GO:0005737">
    <property type="term" value="C:cytoplasm"/>
    <property type="evidence" value="ECO:0007669"/>
    <property type="project" value="UniProtKB-SubCell"/>
</dbReference>
<reference evidence="10 11" key="1">
    <citation type="submission" date="2016-10" db="EMBL/GenBank/DDBJ databases">
        <authorList>
            <person name="de Groot N.N."/>
        </authorList>
    </citation>
    <scope>NUCLEOTIDE SEQUENCE [LARGE SCALE GENOMIC DNA]</scope>
    <source>
        <strain evidence="10 11">DSM 21800</strain>
    </source>
</reference>
<protein>
    <recommendedName>
        <fullName evidence="3 5">Regulatory protein RecX</fullName>
    </recommendedName>
</protein>
<dbReference type="Pfam" id="PF21981">
    <property type="entry name" value="RecX_HTH3"/>
    <property type="match status" value="1"/>
</dbReference>
<proteinExistence type="inferred from homology"/>
<evidence type="ECO:0000256" key="2">
    <source>
        <dbReference type="ARBA" id="ARBA00009695"/>
    </source>
</evidence>
<dbReference type="Pfam" id="PF02631">
    <property type="entry name" value="RecX_HTH2"/>
    <property type="match status" value="1"/>
</dbReference>
<name>A0A1H1ZMY0_9ACTN</name>
<comment type="similarity">
    <text evidence="2 5">Belongs to the RecX family.</text>
</comment>
<dbReference type="InterPro" id="IPR036388">
    <property type="entry name" value="WH-like_DNA-bd_sf"/>
</dbReference>
<dbReference type="HAMAP" id="MF_01114">
    <property type="entry name" value="RecX"/>
    <property type="match status" value="1"/>
</dbReference>
<dbReference type="PANTHER" id="PTHR33602">
    <property type="entry name" value="REGULATORY PROTEIN RECX FAMILY PROTEIN"/>
    <property type="match status" value="1"/>
</dbReference>
<dbReference type="OrthoDB" id="5244465at2"/>
<dbReference type="Proteomes" id="UP000199103">
    <property type="component" value="Chromosome I"/>
</dbReference>
<dbReference type="Gene3D" id="1.10.10.10">
    <property type="entry name" value="Winged helix-like DNA-binding domain superfamily/Winged helix DNA-binding domain"/>
    <property type="match status" value="3"/>
</dbReference>
<gene>
    <name evidence="5" type="primary">recX</name>
    <name evidence="10" type="ORF">SAMN04489812_5304</name>
</gene>
<dbReference type="EMBL" id="LT629772">
    <property type="protein sequence ID" value="SDT34586.1"/>
    <property type="molecule type" value="Genomic_DNA"/>
</dbReference>
<feature type="domain" description="RecX third three-helical" evidence="8">
    <location>
        <begin position="174"/>
        <end position="221"/>
    </location>
</feature>
<evidence type="ECO:0000313" key="11">
    <source>
        <dbReference type="Proteomes" id="UP000199103"/>
    </source>
</evidence>
<evidence type="ECO:0000259" key="9">
    <source>
        <dbReference type="Pfam" id="PF21982"/>
    </source>
</evidence>
<dbReference type="Pfam" id="PF21982">
    <property type="entry name" value="RecX_HTH1"/>
    <property type="match status" value="1"/>
</dbReference>
<accession>A0A1H1ZMY0</accession>
<feature type="compositionally biased region" description="Low complexity" evidence="6">
    <location>
        <begin position="11"/>
        <end position="20"/>
    </location>
</feature>
<keyword evidence="11" id="KW-1185">Reference proteome</keyword>
<dbReference type="InterPro" id="IPR053925">
    <property type="entry name" value="RecX_HTH_3rd"/>
</dbReference>
<evidence type="ECO:0000259" key="7">
    <source>
        <dbReference type="Pfam" id="PF02631"/>
    </source>
</evidence>
<dbReference type="InterPro" id="IPR053926">
    <property type="entry name" value="RecX_HTH_1st"/>
</dbReference>
<comment type="subcellular location">
    <subcellularLocation>
        <location evidence="1 5">Cytoplasm</location>
    </subcellularLocation>
</comment>
<feature type="domain" description="RecX second three-helical" evidence="7">
    <location>
        <begin position="127"/>
        <end position="168"/>
    </location>
</feature>
<evidence type="ECO:0000256" key="3">
    <source>
        <dbReference type="ARBA" id="ARBA00018111"/>
    </source>
</evidence>
<dbReference type="RefSeq" id="WP_091529227.1">
    <property type="nucleotide sequence ID" value="NZ_LT629772.1"/>
</dbReference>
<feature type="region of interest" description="Disordered" evidence="6">
    <location>
        <begin position="1"/>
        <end position="79"/>
    </location>
</feature>
<evidence type="ECO:0000313" key="10">
    <source>
        <dbReference type="EMBL" id="SDT34586.1"/>
    </source>
</evidence>
<dbReference type="STRING" id="630515.SAMN04489812_5304"/>
<dbReference type="AlphaFoldDB" id="A0A1H1ZMY0"/>
<comment type="function">
    <text evidence="5">Modulates RecA activity.</text>
</comment>